<feature type="compositionally biased region" description="Polar residues" evidence="1">
    <location>
        <begin position="271"/>
        <end position="295"/>
    </location>
</feature>
<feature type="compositionally biased region" description="Low complexity" evidence="1">
    <location>
        <begin position="221"/>
        <end position="255"/>
    </location>
</feature>
<dbReference type="AlphaFoldDB" id="A0A0C3NJI5"/>
<dbReference type="Proteomes" id="UP000053257">
    <property type="component" value="Unassembled WGS sequence"/>
</dbReference>
<sequence length="398" mass="38908">MHLLSSTSSFLLLGQMIAALPLLTPRLLPMVDDITCEIAGLQIADARQTLVELQRGAIQPPSDLSTDYFTNLLLGCLHGSGSGFGQHTSNFANPYGHQGDGGAGGDADPGAYGNTAGYPVTTSSFATEGPVSPSAPAENSGTALNPPSAEDNSQTADAAAAPTPPGDTGGDATAEDHSATNNAASASVDPPAAVTDVNTGNPPDNANMGEATVSHPPPSSPAAAAPSPASGPSTSPATVAPPSTAPTSSEPASPSDSPPASGPASSPDASFNPSGPRTANDAVSGTTGDGSSADTSVDAPSDNSVDANSSPYLPYDGAPGGADGTTQADNFGLDRPRHHSNHGASDATACDGIACVADIVAPANVAEAPNVGMKGLTNGNAGSCPSGDVDLCFDLGTR</sequence>
<feature type="compositionally biased region" description="Gly residues" evidence="1">
    <location>
        <begin position="98"/>
        <end position="107"/>
    </location>
</feature>
<accession>A0A0C3NJI5</accession>
<feature type="compositionally biased region" description="Low complexity" evidence="1">
    <location>
        <begin position="181"/>
        <end position="194"/>
    </location>
</feature>
<dbReference type="HOGENOM" id="CLU_650699_0_0_1"/>
<evidence type="ECO:0000256" key="2">
    <source>
        <dbReference type="SAM" id="SignalP"/>
    </source>
</evidence>
<dbReference type="EMBL" id="KN840553">
    <property type="protein sequence ID" value="KIP05094.1"/>
    <property type="molecule type" value="Genomic_DNA"/>
</dbReference>
<reference evidence="3 4" key="1">
    <citation type="journal article" date="2014" name="PLoS Genet.">
        <title>Analysis of the Phlebiopsis gigantea genome, transcriptome and secretome provides insight into its pioneer colonization strategies of wood.</title>
        <authorList>
            <person name="Hori C."/>
            <person name="Ishida T."/>
            <person name="Igarashi K."/>
            <person name="Samejima M."/>
            <person name="Suzuki H."/>
            <person name="Master E."/>
            <person name="Ferreira P."/>
            <person name="Ruiz-Duenas F.J."/>
            <person name="Held B."/>
            <person name="Canessa P."/>
            <person name="Larrondo L.F."/>
            <person name="Schmoll M."/>
            <person name="Druzhinina I.S."/>
            <person name="Kubicek C.P."/>
            <person name="Gaskell J.A."/>
            <person name="Kersten P."/>
            <person name="St John F."/>
            <person name="Glasner J."/>
            <person name="Sabat G."/>
            <person name="Splinter BonDurant S."/>
            <person name="Syed K."/>
            <person name="Yadav J."/>
            <person name="Mgbeahuruike A.C."/>
            <person name="Kovalchuk A."/>
            <person name="Asiegbu F.O."/>
            <person name="Lackner G."/>
            <person name="Hoffmeister D."/>
            <person name="Rencoret J."/>
            <person name="Gutierrez A."/>
            <person name="Sun H."/>
            <person name="Lindquist E."/>
            <person name="Barry K."/>
            <person name="Riley R."/>
            <person name="Grigoriev I.V."/>
            <person name="Henrissat B."/>
            <person name="Kues U."/>
            <person name="Berka R.M."/>
            <person name="Martinez A.T."/>
            <person name="Covert S.F."/>
            <person name="Blanchette R.A."/>
            <person name="Cullen D."/>
        </authorList>
    </citation>
    <scope>NUCLEOTIDE SEQUENCE [LARGE SCALE GENOMIC DNA]</scope>
    <source>
        <strain evidence="3 4">11061_1 CR5-6</strain>
    </source>
</reference>
<organism evidence="3 4">
    <name type="scientific">Phlebiopsis gigantea (strain 11061_1 CR5-6)</name>
    <name type="common">White-rot fungus</name>
    <name type="synonym">Peniophora gigantea</name>
    <dbReference type="NCBI Taxonomy" id="745531"/>
    <lineage>
        <taxon>Eukaryota</taxon>
        <taxon>Fungi</taxon>
        <taxon>Dikarya</taxon>
        <taxon>Basidiomycota</taxon>
        <taxon>Agaricomycotina</taxon>
        <taxon>Agaricomycetes</taxon>
        <taxon>Polyporales</taxon>
        <taxon>Phanerochaetaceae</taxon>
        <taxon>Phlebiopsis</taxon>
    </lineage>
</organism>
<keyword evidence="2" id="KW-0732">Signal</keyword>
<evidence type="ECO:0000256" key="1">
    <source>
        <dbReference type="SAM" id="MobiDB-lite"/>
    </source>
</evidence>
<feature type="chain" id="PRO_5002167444" evidence="2">
    <location>
        <begin position="20"/>
        <end position="398"/>
    </location>
</feature>
<protein>
    <submittedName>
        <fullName evidence="3">Uncharacterized protein</fullName>
    </submittedName>
</protein>
<feature type="compositionally biased region" description="Polar residues" evidence="1">
    <location>
        <begin position="301"/>
        <end position="311"/>
    </location>
</feature>
<evidence type="ECO:0000313" key="4">
    <source>
        <dbReference type="Proteomes" id="UP000053257"/>
    </source>
</evidence>
<dbReference type="STRING" id="745531.A0A0C3NJI5"/>
<evidence type="ECO:0000313" key="3">
    <source>
        <dbReference type="EMBL" id="KIP05094.1"/>
    </source>
</evidence>
<proteinExistence type="predicted"/>
<feature type="compositionally biased region" description="Polar residues" evidence="1">
    <location>
        <begin position="137"/>
        <end position="154"/>
    </location>
</feature>
<feature type="signal peptide" evidence="2">
    <location>
        <begin position="1"/>
        <end position="19"/>
    </location>
</feature>
<feature type="region of interest" description="Disordered" evidence="1">
    <location>
        <begin position="95"/>
        <end position="345"/>
    </location>
</feature>
<gene>
    <name evidence="3" type="ORF">PHLGIDRAFT_120127</name>
</gene>
<name>A0A0C3NJI5_PHLG1</name>
<keyword evidence="4" id="KW-1185">Reference proteome</keyword>